<feature type="region of interest" description="Disordered" evidence="1">
    <location>
        <begin position="33"/>
        <end position="52"/>
    </location>
</feature>
<keyword evidence="3" id="KW-1185">Reference proteome</keyword>
<evidence type="ECO:0000313" key="2">
    <source>
        <dbReference type="EMBL" id="CAK0839505.1"/>
    </source>
</evidence>
<evidence type="ECO:0000313" key="3">
    <source>
        <dbReference type="Proteomes" id="UP001189429"/>
    </source>
</evidence>
<reference evidence="2" key="1">
    <citation type="submission" date="2023-10" db="EMBL/GenBank/DDBJ databases">
        <authorList>
            <person name="Chen Y."/>
            <person name="Shah S."/>
            <person name="Dougan E. K."/>
            <person name="Thang M."/>
            <person name="Chan C."/>
        </authorList>
    </citation>
    <scope>NUCLEOTIDE SEQUENCE [LARGE SCALE GENOMIC DNA]</scope>
</reference>
<organism evidence="2 3">
    <name type="scientific">Prorocentrum cordatum</name>
    <dbReference type="NCBI Taxonomy" id="2364126"/>
    <lineage>
        <taxon>Eukaryota</taxon>
        <taxon>Sar</taxon>
        <taxon>Alveolata</taxon>
        <taxon>Dinophyceae</taxon>
        <taxon>Prorocentrales</taxon>
        <taxon>Prorocentraceae</taxon>
        <taxon>Prorocentrum</taxon>
    </lineage>
</organism>
<accession>A0ABN9T3C3</accession>
<evidence type="ECO:0008006" key="4">
    <source>
        <dbReference type="Google" id="ProtNLM"/>
    </source>
</evidence>
<gene>
    <name evidence="2" type="ORF">PCOR1329_LOCUS35172</name>
</gene>
<protein>
    <recommendedName>
        <fullName evidence="4">Spindle pole body component</fullName>
    </recommendedName>
</protein>
<dbReference type="Proteomes" id="UP001189429">
    <property type="component" value="Unassembled WGS sequence"/>
</dbReference>
<evidence type="ECO:0000256" key="1">
    <source>
        <dbReference type="SAM" id="MobiDB-lite"/>
    </source>
</evidence>
<feature type="region of interest" description="Disordered" evidence="1">
    <location>
        <begin position="318"/>
        <end position="337"/>
    </location>
</feature>
<proteinExistence type="predicted"/>
<dbReference type="EMBL" id="CAUYUJ010014300">
    <property type="protein sequence ID" value="CAK0839505.1"/>
    <property type="molecule type" value="Genomic_DNA"/>
</dbReference>
<sequence>MPYRVRHLHFCRSLGRSSISFLLRGTAARVEAAGDGSGAERVARRGPHAGPRGWEHVRARAPRGRGRCPRVPLGSPHPRGLELAEFADQAAASRCGVGGSLPEQEAAVAAADLYGLFGGVEGSMADSKYLRENVKIAGADVPLNGGAAWQRLLAEIEVAMRLSHPPPEKLRTLTGAAVRCGGTGVHGHQRWEDISCKLMLSVAYEPLRRRIRYVAARVTWVLKRQKTTICEWMASLTTGPASRQYSPLFAQHLEVLRTCPLVHELVFGAYDSAASIVGENILKCLQGTLIAGCTNPELVLRPATEPAFDATKIVARVPPQSGHGGPARQRVVAETRRRSSRPGVLPAHLHDRVFEPRDTEGSLPFVEVRLRRAFAVLAGTLANQAFAFADTAMSSFCRRHVDVAMCGIDFNPEQRRVLDAQQAEHSARARQAETRFTAVRHCLATLRGAR</sequence>
<name>A0ABN9T3C3_9DINO</name>
<comment type="caution">
    <text evidence="2">The sequence shown here is derived from an EMBL/GenBank/DDBJ whole genome shotgun (WGS) entry which is preliminary data.</text>
</comment>